<organism evidence="1 2">
    <name type="scientific">Diversispora epigaea</name>
    <dbReference type="NCBI Taxonomy" id="1348612"/>
    <lineage>
        <taxon>Eukaryota</taxon>
        <taxon>Fungi</taxon>
        <taxon>Fungi incertae sedis</taxon>
        <taxon>Mucoromycota</taxon>
        <taxon>Glomeromycotina</taxon>
        <taxon>Glomeromycetes</taxon>
        <taxon>Diversisporales</taxon>
        <taxon>Diversisporaceae</taxon>
        <taxon>Diversispora</taxon>
    </lineage>
</organism>
<dbReference type="EMBL" id="PQFF01000082">
    <property type="protein sequence ID" value="RHZ84056.1"/>
    <property type="molecule type" value="Genomic_DNA"/>
</dbReference>
<proteinExistence type="predicted"/>
<sequence length="69" mass="7718">MDTDEITNQITIETTNIAPFNFHKLIQYQQLSTLSTTNSTATTTNTAAHTIKCWGYSSQMAKIKSQAMM</sequence>
<gene>
    <name evidence="1" type="ORF">Glove_86g62</name>
</gene>
<evidence type="ECO:0000313" key="1">
    <source>
        <dbReference type="EMBL" id="RHZ84056.1"/>
    </source>
</evidence>
<dbReference type="AlphaFoldDB" id="A0A397JDN2"/>
<reference evidence="1 2" key="1">
    <citation type="submission" date="2018-08" db="EMBL/GenBank/DDBJ databases">
        <title>Genome and evolution of the arbuscular mycorrhizal fungus Diversispora epigaea (formerly Glomus versiforme) and its bacterial endosymbionts.</title>
        <authorList>
            <person name="Sun X."/>
            <person name="Fei Z."/>
            <person name="Harrison M."/>
        </authorList>
    </citation>
    <scope>NUCLEOTIDE SEQUENCE [LARGE SCALE GENOMIC DNA]</scope>
    <source>
        <strain evidence="1 2">IT104</strain>
    </source>
</reference>
<protein>
    <submittedName>
        <fullName evidence="1">Uncharacterized protein</fullName>
    </submittedName>
</protein>
<name>A0A397JDN2_9GLOM</name>
<comment type="caution">
    <text evidence="1">The sequence shown here is derived from an EMBL/GenBank/DDBJ whole genome shotgun (WGS) entry which is preliminary data.</text>
</comment>
<dbReference type="Proteomes" id="UP000266861">
    <property type="component" value="Unassembled WGS sequence"/>
</dbReference>
<evidence type="ECO:0000313" key="2">
    <source>
        <dbReference type="Proteomes" id="UP000266861"/>
    </source>
</evidence>
<accession>A0A397JDN2</accession>
<keyword evidence="2" id="KW-1185">Reference proteome</keyword>